<dbReference type="CDD" id="cd06661">
    <property type="entry name" value="GGCT_like"/>
    <property type="match status" value="1"/>
</dbReference>
<dbReference type="PANTHER" id="PTHR12935">
    <property type="entry name" value="GAMMA-GLUTAMYLCYCLOTRANSFERASE"/>
    <property type="match status" value="1"/>
</dbReference>
<dbReference type="SUPFAM" id="SSF110857">
    <property type="entry name" value="Gamma-glutamyl cyclotransferase-like"/>
    <property type="match status" value="1"/>
</dbReference>
<protein>
    <submittedName>
        <fullName evidence="4">AIG2 family protein</fullName>
    </submittedName>
</protein>
<organism evidence="4 5">
    <name type="scientific">Actinocorallia herbida</name>
    <dbReference type="NCBI Taxonomy" id="58109"/>
    <lineage>
        <taxon>Bacteria</taxon>
        <taxon>Bacillati</taxon>
        <taxon>Actinomycetota</taxon>
        <taxon>Actinomycetes</taxon>
        <taxon>Streptosporangiales</taxon>
        <taxon>Thermomonosporaceae</taxon>
        <taxon>Actinocorallia</taxon>
    </lineage>
</organism>
<keyword evidence="1" id="KW-0456">Lyase</keyword>
<dbReference type="InterPro" id="IPR013024">
    <property type="entry name" value="GGCT-like"/>
</dbReference>
<dbReference type="GO" id="GO:0003839">
    <property type="term" value="F:gamma-glutamylcyclotransferase activity"/>
    <property type="evidence" value="ECO:0007669"/>
    <property type="project" value="InterPro"/>
</dbReference>
<accession>A0A3N1D9E7</accession>
<reference evidence="4 5" key="1">
    <citation type="submission" date="2018-11" db="EMBL/GenBank/DDBJ databases">
        <title>Sequencing the genomes of 1000 actinobacteria strains.</title>
        <authorList>
            <person name="Klenk H.-P."/>
        </authorList>
    </citation>
    <scope>NUCLEOTIDE SEQUENCE [LARGE SCALE GENOMIC DNA]</scope>
    <source>
        <strain evidence="4 5">DSM 44254</strain>
    </source>
</reference>
<dbReference type="Pfam" id="PF13772">
    <property type="entry name" value="AIG2_2"/>
    <property type="match status" value="1"/>
</dbReference>
<evidence type="ECO:0000313" key="4">
    <source>
        <dbReference type="EMBL" id="ROO90116.1"/>
    </source>
</evidence>
<dbReference type="Proteomes" id="UP000272400">
    <property type="component" value="Unassembled WGS sequence"/>
</dbReference>
<evidence type="ECO:0000256" key="1">
    <source>
        <dbReference type="ARBA" id="ARBA00023239"/>
    </source>
</evidence>
<comment type="caution">
    <text evidence="4">The sequence shown here is derived from an EMBL/GenBank/DDBJ whole genome shotgun (WGS) entry which is preliminary data.</text>
</comment>
<dbReference type="EMBL" id="RJKE01000001">
    <property type="protein sequence ID" value="ROO90116.1"/>
    <property type="molecule type" value="Genomic_DNA"/>
</dbReference>
<dbReference type="InterPro" id="IPR036568">
    <property type="entry name" value="GGCT-like_sf"/>
</dbReference>
<sequence>MDGPVGSVSVALYAAYASNMDPEQMALRAPHSPLRDTGWLQGWRLTFGGEEIGWDGALATVVEDHTSQTFVALYDVTELDEQALDAWEGHEQGLYTKIRVRVQTLFGEELAWIYVLDAYEGGLPSARFIGIIADAAERAGAPEIYVKELRERPCDTLGSEL</sequence>
<dbReference type="Gene3D" id="3.10.490.10">
    <property type="entry name" value="Gamma-glutamyl cyclotransferase-like"/>
    <property type="match status" value="1"/>
</dbReference>
<evidence type="ECO:0000313" key="5">
    <source>
        <dbReference type="Proteomes" id="UP000272400"/>
    </source>
</evidence>
<feature type="binding site" evidence="3">
    <location>
        <begin position="13"/>
        <end position="18"/>
    </location>
    <ligand>
        <name>substrate</name>
    </ligand>
</feature>
<dbReference type="AlphaFoldDB" id="A0A3N1D9E7"/>
<feature type="active site" description="Proton acceptor" evidence="2">
    <location>
        <position position="88"/>
    </location>
</feature>
<dbReference type="InterPro" id="IPR017939">
    <property type="entry name" value="G-Glutamylcylcotransferase"/>
</dbReference>
<keyword evidence="5" id="KW-1185">Reference proteome</keyword>
<evidence type="ECO:0000256" key="2">
    <source>
        <dbReference type="PIRSR" id="PIRSR617939-1"/>
    </source>
</evidence>
<gene>
    <name evidence="4" type="ORF">EDD29_7832</name>
</gene>
<proteinExistence type="predicted"/>
<name>A0A3N1D9E7_9ACTN</name>
<evidence type="ECO:0000256" key="3">
    <source>
        <dbReference type="PIRSR" id="PIRSR617939-2"/>
    </source>
</evidence>
<dbReference type="PANTHER" id="PTHR12935:SF0">
    <property type="entry name" value="GAMMA-GLUTAMYLCYCLOTRANSFERASE"/>
    <property type="match status" value="1"/>
</dbReference>